<sequence length="290" mass="31781">MDEDEVADTLYALRPDGFTAKRAVYVARARKEGDRETARRIAALRRPVLAAWAANLLARHDHDATERFLQLGEDLREAQRELDGAALRELGHDRHRVVAALSRQAADLARDAGQPIAETVRQEVEQILRAVLADPEAAAVWAKGRLVTVPQPPDGFGSIDPVHASRRTSRPSVPESDGARAVRATAGHQEGDTADRRLAEARRASVEAEAEAEQRQQALELAQAERERAEEAETAASAAVDDLEEQIRRARRDQRTARTAARRAATAEQQARSAADRAHSTARSAGRRST</sequence>
<gene>
    <name evidence="2" type="ORF">NBG84_08355</name>
</gene>
<feature type="compositionally biased region" description="Basic and acidic residues" evidence="1">
    <location>
        <begin position="245"/>
        <end position="256"/>
    </location>
</feature>
<dbReference type="EMBL" id="JAMQAW010000007">
    <property type="protein sequence ID" value="MCM2388309.1"/>
    <property type="molecule type" value="Genomic_DNA"/>
</dbReference>
<evidence type="ECO:0008006" key="4">
    <source>
        <dbReference type="Google" id="ProtNLM"/>
    </source>
</evidence>
<keyword evidence="3" id="KW-1185">Reference proteome</keyword>
<feature type="region of interest" description="Disordered" evidence="1">
    <location>
        <begin position="150"/>
        <end position="290"/>
    </location>
</feature>
<evidence type="ECO:0000313" key="3">
    <source>
        <dbReference type="Proteomes" id="UP001431429"/>
    </source>
</evidence>
<organism evidence="2 3">
    <name type="scientific">Streptomyces albipurpureus</name>
    <dbReference type="NCBI Taxonomy" id="2897419"/>
    <lineage>
        <taxon>Bacteria</taxon>
        <taxon>Bacillati</taxon>
        <taxon>Actinomycetota</taxon>
        <taxon>Actinomycetes</taxon>
        <taxon>Kitasatosporales</taxon>
        <taxon>Streptomycetaceae</taxon>
        <taxon>Streptomyces</taxon>
    </lineage>
</organism>
<dbReference type="RefSeq" id="WP_250918650.1">
    <property type="nucleotide sequence ID" value="NZ_JAMQAW010000007.1"/>
</dbReference>
<evidence type="ECO:0000256" key="1">
    <source>
        <dbReference type="SAM" id="MobiDB-lite"/>
    </source>
</evidence>
<feature type="compositionally biased region" description="Low complexity" evidence="1">
    <location>
        <begin position="257"/>
        <end position="273"/>
    </location>
</feature>
<feature type="compositionally biased region" description="Basic and acidic residues" evidence="1">
    <location>
        <begin position="189"/>
        <end position="206"/>
    </location>
</feature>
<accession>A0ABT0UI25</accession>
<evidence type="ECO:0000313" key="2">
    <source>
        <dbReference type="EMBL" id="MCM2388309.1"/>
    </source>
</evidence>
<name>A0ABT0UI25_9ACTN</name>
<dbReference type="Proteomes" id="UP001431429">
    <property type="component" value="Unassembled WGS sequence"/>
</dbReference>
<proteinExistence type="predicted"/>
<comment type="caution">
    <text evidence="2">The sequence shown here is derived from an EMBL/GenBank/DDBJ whole genome shotgun (WGS) entry which is preliminary data.</text>
</comment>
<protein>
    <recommendedName>
        <fullName evidence="4">Transposase</fullName>
    </recommendedName>
</protein>
<reference evidence="2" key="1">
    <citation type="submission" date="2022-06" db="EMBL/GenBank/DDBJ databases">
        <title>Genome public.</title>
        <authorList>
            <person name="Sun Q."/>
        </authorList>
    </citation>
    <scope>NUCLEOTIDE SEQUENCE</scope>
    <source>
        <strain evidence="2">CWNU-1</strain>
    </source>
</reference>